<dbReference type="Proteomes" id="UP000632828">
    <property type="component" value="Unassembled WGS sequence"/>
</dbReference>
<dbReference type="AlphaFoldDB" id="A0A8J6R4M3"/>
<keyword evidence="3" id="KW-1185">Reference proteome</keyword>
<evidence type="ECO:0000313" key="3">
    <source>
        <dbReference type="Proteomes" id="UP000632828"/>
    </source>
</evidence>
<accession>A0A8J6R4M3</accession>
<dbReference type="GO" id="GO:0016757">
    <property type="term" value="F:glycosyltransferase activity"/>
    <property type="evidence" value="ECO:0007669"/>
    <property type="project" value="UniProtKB-ARBA"/>
</dbReference>
<dbReference type="Pfam" id="PF13439">
    <property type="entry name" value="Glyco_transf_4"/>
    <property type="match status" value="1"/>
</dbReference>
<protein>
    <submittedName>
        <fullName evidence="2">Glycosyltransferase</fullName>
    </submittedName>
</protein>
<dbReference type="RefSeq" id="WP_191153621.1">
    <property type="nucleotide sequence ID" value="NZ_JACWUN010000001.1"/>
</dbReference>
<dbReference type="PANTHER" id="PTHR12526">
    <property type="entry name" value="GLYCOSYLTRANSFERASE"/>
    <property type="match status" value="1"/>
</dbReference>
<feature type="domain" description="Glycosyltransferase subfamily 4-like N-terminal" evidence="1">
    <location>
        <begin position="122"/>
        <end position="246"/>
    </location>
</feature>
<gene>
    <name evidence="2" type="ORF">ICT70_01565</name>
</gene>
<comment type="caution">
    <text evidence="2">The sequence shown here is derived from an EMBL/GenBank/DDBJ whole genome shotgun (WGS) entry which is preliminary data.</text>
</comment>
<reference evidence="2" key="1">
    <citation type="submission" date="2020-09" db="EMBL/GenBank/DDBJ databases">
        <title>Pelobacter alkaliphilus sp. nov., a novel anaerobic arsenate-reducing bacterium from terrestrial mud volcano.</title>
        <authorList>
            <person name="Khomyakova M.A."/>
            <person name="Merkel A.Y."/>
            <person name="Slobodkin A.I."/>
        </authorList>
    </citation>
    <scope>NUCLEOTIDE SEQUENCE</scope>
    <source>
        <strain evidence="2">M08fum</strain>
    </source>
</reference>
<dbReference type="Pfam" id="PF13692">
    <property type="entry name" value="Glyco_trans_1_4"/>
    <property type="match status" value="1"/>
</dbReference>
<evidence type="ECO:0000313" key="2">
    <source>
        <dbReference type="EMBL" id="MBD1399354.1"/>
    </source>
</evidence>
<dbReference type="EMBL" id="JACWUN010000001">
    <property type="protein sequence ID" value="MBD1399354.1"/>
    <property type="molecule type" value="Genomic_DNA"/>
</dbReference>
<dbReference type="Gene3D" id="3.40.50.2000">
    <property type="entry name" value="Glycogen Phosphorylase B"/>
    <property type="match status" value="2"/>
</dbReference>
<organism evidence="2 3">
    <name type="scientific">Pelovirga terrestris</name>
    <dbReference type="NCBI Taxonomy" id="2771352"/>
    <lineage>
        <taxon>Bacteria</taxon>
        <taxon>Pseudomonadati</taxon>
        <taxon>Thermodesulfobacteriota</taxon>
        <taxon>Desulfuromonadia</taxon>
        <taxon>Geobacterales</taxon>
        <taxon>Geobacteraceae</taxon>
        <taxon>Pelovirga</taxon>
    </lineage>
</organism>
<dbReference type="InterPro" id="IPR028098">
    <property type="entry name" value="Glyco_trans_4-like_N"/>
</dbReference>
<dbReference type="SUPFAM" id="SSF53756">
    <property type="entry name" value="UDP-Glycosyltransferase/glycogen phosphorylase"/>
    <property type="match status" value="1"/>
</dbReference>
<proteinExistence type="predicted"/>
<sequence length="448" mass="50995">MVVAGEGDKTDSEAGVTEHNILMLCYYYPPLTDVGCRRSVAFSRYFKKYGWDPTVLSVSNPDPIFCRVGADAPPQGVDVHYCRSWFNTYWVLGKINGLLAKILRPFGIQLKRNHFYDLIHIPDLFWGWIPAATITGYRLIRKRDIDLIYVSCSPFSSAVAGVLLKKLTGKPLVLDFRDPFALEVPPFPLNDVPTYRRKINRKLEAWLLRHVDVFVVTPDEIRQRYIQQYPWIRDKISTIYNGIEPDDVKVNEREEFSKFTIVYGGNFYFDYIKSDVFFQALAYLKTAGNLAADNFQFLYYGGDGQRISDKAKEYGIEDLVITGGMIPYQKMLNILAGADLQLLRIVEANMGTKIFDGLALNVPMLATIPEGEPSDIVRKYSPESYLVGTQDADKVAAAIITAMAKPVDRQKLQFQPNADFLNDFSREATARQLMKIIDKFSNNRPYCA</sequence>
<name>A0A8J6R4M3_9BACT</name>
<evidence type="ECO:0000259" key="1">
    <source>
        <dbReference type="Pfam" id="PF13439"/>
    </source>
</evidence>